<evidence type="ECO:0000256" key="1">
    <source>
        <dbReference type="SAM" id="SignalP"/>
    </source>
</evidence>
<dbReference type="Proteomes" id="UP000589716">
    <property type="component" value="Unassembled WGS sequence"/>
</dbReference>
<comment type="caution">
    <text evidence="2">The sequence shown here is derived from an EMBL/GenBank/DDBJ whole genome shotgun (WGS) entry which is preliminary data.</text>
</comment>
<protein>
    <recommendedName>
        <fullName evidence="4">Lipoprotein</fullName>
    </recommendedName>
</protein>
<evidence type="ECO:0008006" key="4">
    <source>
        <dbReference type="Google" id="ProtNLM"/>
    </source>
</evidence>
<organism evidence="2 3">
    <name type="scientific">Ottowia beijingensis</name>
    <dbReference type="NCBI Taxonomy" id="1207057"/>
    <lineage>
        <taxon>Bacteria</taxon>
        <taxon>Pseudomonadati</taxon>
        <taxon>Pseudomonadota</taxon>
        <taxon>Betaproteobacteria</taxon>
        <taxon>Burkholderiales</taxon>
        <taxon>Comamonadaceae</taxon>
        <taxon>Ottowia</taxon>
    </lineage>
</organism>
<dbReference type="AlphaFoldDB" id="A0A853IY45"/>
<reference evidence="2 3" key="1">
    <citation type="submission" date="2020-07" db="EMBL/GenBank/DDBJ databases">
        <authorList>
            <person name="Maaloum M."/>
        </authorList>
    </citation>
    <scope>NUCLEOTIDE SEQUENCE [LARGE SCALE GENOMIC DNA]</scope>
    <source>
        <strain evidence="2 3">GCS-AN-3</strain>
    </source>
</reference>
<accession>A0A853IY45</accession>
<feature type="chain" id="PRO_5032666742" description="Lipoprotein" evidence="1">
    <location>
        <begin position="20"/>
        <end position="143"/>
    </location>
</feature>
<evidence type="ECO:0000313" key="3">
    <source>
        <dbReference type="Proteomes" id="UP000589716"/>
    </source>
</evidence>
<feature type="signal peptide" evidence="1">
    <location>
        <begin position="1"/>
        <end position="19"/>
    </location>
</feature>
<evidence type="ECO:0000313" key="2">
    <source>
        <dbReference type="EMBL" id="NZA02920.1"/>
    </source>
</evidence>
<keyword evidence="3" id="KW-1185">Reference proteome</keyword>
<dbReference type="EMBL" id="JACCKX010000001">
    <property type="protein sequence ID" value="NZA02920.1"/>
    <property type="molecule type" value="Genomic_DNA"/>
</dbReference>
<keyword evidence="1" id="KW-0732">Signal</keyword>
<sequence>MLAYRQFLLLLLVALAACAGTPAQTETPLFTANARAEGSQNVDVIVEEVARYQGTSVVDVHFNYGPSVASSVFIACSFAKLARLRGYRYTVDVRDYGKPGRYLVGFIPAPSQEAISALGPEFEKHDPSQVTDSAMFDRICPKS</sequence>
<dbReference type="PROSITE" id="PS51257">
    <property type="entry name" value="PROKAR_LIPOPROTEIN"/>
    <property type="match status" value="1"/>
</dbReference>
<name>A0A853IY45_9BURK</name>
<proteinExistence type="predicted"/>
<gene>
    <name evidence="2" type="ORF">H0I39_16410</name>
</gene>
<dbReference type="RefSeq" id="WP_180551200.1">
    <property type="nucleotide sequence ID" value="NZ_DAIPTI010000067.1"/>
</dbReference>